<feature type="transmembrane region" description="Helical" evidence="1">
    <location>
        <begin position="194"/>
        <end position="216"/>
    </location>
</feature>
<reference evidence="2 3" key="1">
    <citation type="submission" date="2011-11" db="EMBL/GenBank/DDBJ databases">
        <title>Whole genome shotgun sequence of Gordonia araii NBRC 100433.</title>
        <authorList>
            <person name="Yoshida Y."/>
            <person name="Hosoyama A."/>
            <person name="Tsuchikane K."/>
            <person name="Katsumata H."/>
            <person name="Yamazaki S."/>
            <person name="Fujita N."/>
        </authorList>
    </citation>
    <scope>NUCLEOTIDE SEQUENCE [LARGE SCALE GENOMIC DNA]</scope>
    <source>
        <strain evidence="2 3">NBRC 100433</strain>
    </source>
</reference>
<gene>
    <name evidence="2" type="ORF">GOARA_067_00300</name>
</gene>
<keyword evidence="1" id="KW-0472">Membrane</keyword>
<feature type="transmembrane region" description="Helical" evidence="1">
    <location>
        <begin position="110"/>
        <end position="131"/>
    </location>
</feature>
<keyword evidence="3" id="KW-1185">Reference proteome</keyword>
<feature type="transmembrane region" description="Helical" evidence="1">
    <location>
        <begin position="282"/>
        <end position="302"/>
    </location>
</feature>
<organism evidence="2 3">
    <name type="scientific">Gordonia araii NBRC 100433</name>
    <dbReference type="NCBI Taxonomy" id="1073574"/>
    <lineage>
        <taxon>Bacteria</taxon>
        <taxon>Bacillati</taxon>
        <taxon>Actinomycetota</taxon>
        <taxon>Actinomycetes</taxon>
        <taxon>Mycobacteriales</taxon>
        <taxon>Gordoniaceae</taxon>
        <taxon>Gordonia</taxon>
    </lineage>
</organism>
<feature type="transmembrane region" description="Helical" evidence="1">
    <location>
        <begin position="360"/>
        <end position="378"/>
    </location>
</feature>
<feature type="transmembrane region" description="Helical" evidence="1">
    <location>
        <begin position="252"/>
        <end position="270"/>
    </location>
</feature>
<dbReference type="EMBL" id="BAEE01000067">
    <property type="protein sequence ID" value="GAB11288.1"/>
    <property type="molecule type" value="Genomic_DNA"/>
</dbReference>
<keyword evidence="1" id="KW-1133">Transmembrane helix</keyword>
<sequence>MNTAIAQAANLAADEGGGAALDQVFAMTAATAVISVVLLWIAYRHRTYKSDWLQNWAGWLGRIGERPTWSVIPLFLFVTTILTAFLGFIWDVSLHIGRGRDDGPLANPAHYFILVGLFFLFIAGALAMILPRNDDRSVAKPGMAAVRITRDWYSPTAGILLAACGVYALVGFPLDDIWHRIFGQDVTLWGPTHLMLIGGAGFSLIAVILLMHEGYLAATRSKQRNQVPTGEPAKLFGWQIPAWISGPFMTKVAQGIACGGLLIGLSVFQVEFDFGVEQFRLVFQPMLIIAAGVFGCVVARLWAGVGATFIAVAFAALIRTIVAVFVGPILGEPTNTFPLYLAIAVVVELLALIPRLRENALAFGAVAGLAGATVGVYGESLWVGSMFVIPWPSSLWPSLLAVGIPVGVAVGLTAGLFVRALQPRPLPRPAVRRSIVVAMILVIAGSALWSLSINVPQNASATIHLTEAPKVDGFRMVTADVQIQPATLVSDDPDWVTILAWQGGGDTLRGLVIDRLEKVGPGQYRSTKPVPVDGTWKTVLRVQDGKTMTAIPVFMAADPGIGAPEVSATPHIVRPFGREIEVLQRERKFDHPDWLFSAATWLVAAMTIALVWILSWGAARINAAYFPREDQAPLKFQGKRKAAGTSEPESVDA</sequence>
<feature type="transmembrane region" description="Helical" evidence="1">
    <location>
        <begin position="71"/>
        <end position="90"/>
    </location>
</feature>
<feature type="transmembrane region" description="Helical" evidence="1">
    <location>
        <begin position="309"/>
        <end position="331"/>
    </location>
</feature>
<accession>G7H649</accession>
<feature type="transmembrane region" description="Helical" evidence="1">
    <location>
        <begin position="430"/>
        <end position="451"/>
    </location>
</feature>
<feature type="transmembrane region" description="Helical" evidence="1">
    <location>
        <begin position="24"/>
        <end position="43"/>
    </location>
</feature>
<feature type="transmembrane region" description="Helical" evidence="1">
    <location>
        <begin position="337"/>
        <end position="353"/>
    </location>
</feature>
<keyword evidence="1" id="KW-0812">Transmembrane</keyword>
<name>G7H649_9ACTN</name>
<comment type="caution">
    <text evidence="2">The sequence shown here is derived from an EMBL/GenBank/DDBJ whole genome shotgun (WGS) entry which is preliminary data.</text>
</comment>
<feature type="transmembrane region" description="Helical" evidence="1">
    <location>
        <begin position="398"/>
        <end position="418"/>
    </location>
</feature>
<dbReference type="AlphaFoldDB" id="G7H649"/>
<feature type="transmembrane region" description="Helical" evidence="1">
    <location>
        <begin position="594"/>
        <end position="619"/>
    </location>
</feature>
<proteinExistence type="predicted"/>
<evidence type="ECO:0000256" key="1">
    <source>
        <dbReference type="SAM" id="Phobius"/>
    </source>
</evidence>
<dbReference type="STRING" id="1073574.GOARA_067_00300"/>
<evidence type="ECO:0000313" key="2">
    <source>
        <dbReference type="EMBL" id="GAB11288.1"/>
    </source>
</evidence>
<protein>
    <submittedName>
        <fullName evidence="2">Uncharacterized protein</fullName>
    </submittedName>
</protein>
<dbReference type="Proteomes" id="UP000035088">
    <property type="component" value="Unassembled WGS sequence"/>
</dbReference>
<feature type="transmembrane region" description="Helical" evidence="1">
    <location>
        <begin position="152"/>
        <end position="174"/>
    </location>
</feature>
<evidence type="ECO:0000313" key="3">
    <source>
        <dbReference type="Proteomes" id="UP000035088"/>
    </source>
</evidence>